<sequence>MSDSVETDPTEPAAPAPDAPPGAAAVVATPAFTELVRSRNRFAIPAAALGFGAYLLVIVLSGFTPVLNGKAAGQLSWTFVLTALIFPLVWLLCGLYTRRAARWDELADRAVSESGIETRTTAPTAEKGLHR</sequence>
<dbReference type="InterPro" id="IPR007436">
    <property type="entry name" value="DUF485"/>
</dbReference>
<dbReference type="PANTHER" id="PTHR38441:SF1">
    <property type="entry name" value="MEMBRANE PROTEIN"/>
    <property type="match status" value="1"/>
</dbReference>
<proteinExistence type="predicted"/>
<feature type="region of interest" description="Disordered" evidence="1">
    <location>
        <begin position="1"/>
        <end position="22"/>
    </location>
</feature>
<keyword evidence="2" id="KW-0472">Membrane</keyword>
<feature type="transmembrane region" description="Helical" evidence="2">
    <location>
        <begin position="75"/>
        <end position="96"/>
    </location>
</feature>
<gene>
    <name evidence="3" type="ORF">ACFQH9_17655</name>
</gene>
<evidence type="ECO:0000313" key="3">
    <source>
        <dbReference type="EMBL" id="MFC5950101.1"/>
    </source>
</evidence>
<keyword evidence="4" id="KW-1185">Reference proteome</keyword>
<dbReference type="PANTHER" id="PTHR38441">
    <property type="entry name" value="INTEGRAL MEMBRANE PROTEIN-RELATED"/>
    <property type="match status" value="1"/>
</dbReference>
<organism evidence="3 4">
    <name type="scientific">Pseudonocardia lutea</name>
    <dbReference type="NCBI Taxonomy" id="2172015"/>
    <lineage>
        <taxon>Bacteria</taxon>
        <taxon>Bacillati</taxon>
        <taxon>Actinomycetota</taxon>
        <taxon>Actinomycetes</taxon>
        <taxon>Pseudonocardiales</taxon>
        <taxon>Pseudonocardiaceae</taxon>
        <taxon>Pseudonocardia</taxon>
    </lineage>
</organism>
<reference evidence="4" key="1">
    <citation type="journal article" date="2019" name="Int. J. Syst. Evol. Microbiol.">
        <title>The Global Catalogue of Microorganisms (GCM) 10K type strain sequencing project: providing services to taxonomists for standard genome sequencing and annotation.</title>
        <authorList>
            <consortium name="The Broad Institute Genomics Platform"/>
            <consortium name="The Broad Institute Genome Sequencing Center for Infectious Disease"/>
            <person name="Wu L."/>
            <person name="Ma J."/>
        </authorList>
    </citation>
    <scope>NUCLEOTIDE SEQUENCE [LARGE SCALE GENOMIC DNA]</scope>
    <source>
        <strain evidence="4">CGMCC 4.7397</strain>
    </source>
</reference>
<accession>A0ABW1I8V8</accession>
<comment type="caution">
    <text evidence="3">The sequence shown here is derived from an EMBL/GenBank/DDBJ whole genome shotgun (WGS) entry which is preliminary data.</text>
</comment>
<dbReference type="RefSeq" id="WP_379567239.1">
    <property type="nucleotide sequence ID" value="NZ_JBHSQK010000044.1"/>
</dbReference>
<evidence type="ECO:0000256" key="1">
    <source>
        <dbReference type="SAM" id="MobiDB-lite"/>
    </source>
</evidence>
<keyword evidence="2" id="KW-0812">Transmembrane</keyword>
<feature type="transmembrane region" description="Helical" evidence="2">
    <location>
        <begin position="42"/>
        <end position="63"/>
    </location>
</feature>
<keyword evidence="2" id="KW-1133">Transmembrane helix</keyword>
<name>A0ABW1I8V8_9PSEU</name>
<protein>
    <submittedName>
        <fullName evidence="3">DUF485 domain-containing protein</fullName>
    </submittedName>
</protein>
<evidence type="ECO:0000313" key="4">
    <source>
        <dbReference type="Proteomes" id="UP001596119"/>
    </source>
</evidence>
<dbReference type="Pfam" id="PF04341">
    <property type="entry name" value="DUF485"/>
    <property type="match status" value="1"/>
</dbReference>
<dbReference type="EMBL" id="JBHSQK010000044">
    <property type="protein sequence ID" value="MFC5950101.1"/>
    <property type="molecule type" value="Genomic_DNA"/>
</dbReference>
<evidence type="ECO:0000256" key="2">
    <source>
        <dbReference type="SAM" id="Phobius"/>
    </source>
</evidence>
<dbReference type="Proteomes" id="UP001596119">
    <property type="component" value="Unassembled WGS sequence"/>
</dbReference>